<proteinExistence type="inferred from homology"/>
<dbReference type="GO" id="GO:0050661">
    <property type="term" value="F:NADP binding"/>
    <property type="evidence" value="ECO:0007669"/>
    <property type="project" value="InterPro"/>
</dbReference>
<comment type="similarity">
    <text evidence="1">Belongs to the L-aspartate dehydrogenase family.</text>
</comment>
<evidence type="ECO:0000256" key="1">
    <source>
        <dbReference type="ARBA" id="ARBA00008331"/>
    </source>
</evidence>
<dbReference type="InterPro" id="IPR005106">
    <property type="entry name" value="Asp/hSer_DH_NAD-bd"/>
</dbReference>
<evidence type="ECO:0000256" key="5">
    <source>
        <dbReference type="ARBA" id="ARBA00023027"/>
    </source>
</evidence>
<dbReference type="InterPro" id="IPR022487">
    <property type="entry name" value="Asp_DH_arc"/>
</dbReference>
<evidence type="ECO:0000313" key="8">
    <source>
        <dbReference type="EMBL" id="KUG05669.1"/>
    </source>
</evidence>
<feature type="domain" description="Aspartate/homoserine dehydrogenase NAD-binding" evidence="7">
    <location>
        <begin position="9"/>
        <end position="117"/>
    </location>
</feature>
<dbReference type="InterPro" id="IPR011182">
    <property type="entry name" value="L-Asp_DH"/>
</dbReference>
<name>A0A0W8EAU6_9ZZZZ</name>
<dbReference type="Pfam" id="PF01958">
    <property type="entry name" value="Asp_DH_C"/>
    <property type="match status" value="1"/>
</dbReference>
<evidence type="ECO:0000259" key="7">
    <source>
        <dbReference type="Pfam" id="PF03447"/>
    </source>
</evidence>
<dbReference type="GO" id="GO:0009435">
    <property type="term" value="P:NAD+ biosynthetic process"/>
    <property type="evidence" value="ECO:0007669"/>
    <property type="project" value="InterPro"/>
</dbReference>
<dbReference type="InterPro" id="IPR002811">
    <property type="entry name" value="Asp_DH"/>
</dbReference>
<dbReference type="Pfam" id="PF03447">
    <property type="entry name" value="NAD_binding_3"/>
    <property type="match status" value="1"/>
</dbReference>
<dbReference type="Gene3D" id="3.40.50.720">
    <property type="entry name" value="NAD(P)-binding Rossmann-like Domain"/>
    <property type="match status" value="1"/>
</dbReference>
<evidence type="ECO:0000256" key="2">
    <source>
        <dbReference type="ARBA" id="ARBA00022642"/>
    </source>
</evidence>
<evidence type="ECO:0000256" key="4">
    <source>
        <dbReference type="ARBA" id="ARBA00023002"/>
    </source>
</evidence>
<sequence>MMLTIGLIGCGNIGHIIANYQGNWKIIALYDQIFDRARELAAISGGTPFQDFQEFISAPFDLVVEAASVRAVRLFGETVLLHDKDLVVMSVGALSDPAFRESLITTARDRKKKIYLPSGAITGLDNIRVGQITPLSRLLLRTTKNPASLGIPATERMLVFKGTANECIKEFPRNVNVSVALSLAAGREVDVELYADPDVDRNLHEIFVEGAFGEIYIRVNNLPSPENPATSYLAALSILSLLTHIDSPLVVGA</sequence>
<comment type="caution">
    <text evidence="8">The sequence shown here is derived from an EMBL/GenBank/DDBJ whole genome shotgun (WGS) entry which is preliminary data.</text>
</comment>
<dbReference type="PANTHER" id="PTHR31873:SF6">
    <property type="entry name" value="ASPARTATE DEHYDROGENASE DOMAIN-CONTAINING PROTEIN"/>
    <property type="match status" value="1"/>
</dbReference>
<dbReference type="NCBIfam" id="TIGR03855">
    <property type="entry name" value="NAD_NadX"/>
    <property type="match status" value="1"/>
</dbReference>
<keyword evidence="3" id="KW-0521">NADP</keyword>
<accession>A0A0W8EAU6</accession>
<dbReference type="InterPro" id="IPR036291">
    <property type="entry name" value="NAD(P)-bd_dom_sf"/>
</dbReference>
<feature type="domain" description="Aspartate dehydrogenase" evidence="6">
    <location>
        <begin position="154"/>
        <end position="238"/>
    </location>
</feature>
<keyword evidence="4 8" id="KW-0560">Oxidoreductase</keyword>
<dbReference type="InterPro" id="IPR020626">
    <property type="entry name" value="Asp_DH_prok"/>
</dbReference>
<dbReference type="EC" id="1.4.1.21" evidence="8"/>
<reference evidence="8" key="1">
    <citation type="journal article" date="2015" name="Proc. Natl. Acad. Sci. U.S.A.">
        <title>Networks of energetic and metabolic interactions define dynamics in microbial communities.</title>
        <authorList>
            <person name="Embree M."/>
            <person name="Liu J.K."/>
            <person name="Al-Bassam M.M."/>
            <person name="Zengler K."/>
        </authorList>
    </citation>
    <scope>NUCLEOTIDE SEQUENCE</scope>
</reference>
<organism evidence="8">
    <name type="scientific">hydrocarbon metagenome</name>
    <dbReference type="NCBI Taxonomy" id="938273"/>
    <lineage>
        <taxon>unclassified sequences</taxon>
        <taxon>metagenomes</taxon>
        <taxon>ecological metagenomes</taxon>
    </lineage>
</organism>
<keyword evidence="5" id="KW-0520">NAD</keyword>
<evidence type="ECO:0000259" key="6">
    <source>
        <dbReference type="Pfam" id="PF01958"/>
    </source>
</evidence>
<dbReference type="AlphaFoldDB" id="A0A0W8EAU6"/>
<dbReference type="PIRSF" id="PIRSF005227">
    <property type="entry name" value="Asp_dh_NAD_syn"/>
    <property type="match status" value="1"/>
</dbReference>
<dbReference type="EMBL" id="LNQE01001785">
    <property type="protein sequence ID" value="KUG05669.1"/>
    <property type="molecule type" value="Genomic_DNA"/>
</dbReference>
<gene>
    <name evidence="8" type="ORF">ASZ90_016902</name>
</gene>
<dbReference type="HAMAP" id="MF_01265">
    <property type="entry name" value="NadX"/>
    <property type="match status" value="1"/>
</dbReference>
<evidence type="ECO:0000256" key="3">
    <source>
        <dbReference type="ARBA" id="ARBA00022857"/>
    </source>
</evidence>
<dbReference type="SUPFAM" id="SSF55347">
    <property type="entry name" value="Glyceraldehyde-3-phosphate dehydrogenase-like, C-terminal domain"/>
    <property type="match status" value="1"/>
</dbReference>
<protein>
    <submittedName>
        <fullName evidence="8">L-aspartate dehydrogenase</fullName>
        <ecNumber evidence="8">1.4.1.21</ecNumber>
    </submittedName>
</protein>
<dbReference type="Gene3D" id="3.30.360.10">
    <property type="entry name" value="Dihydrodipicolinate Reductase, domain 2"/>
    <property type="match status" value="1"/>
</dbReference>
<dbReference type="SUPFAM" id="SSF51735">
    <property type="entry name" value="NAD(P)-binding Rossmann-fold domains"/>
    <property type="match status" value="1"/>
</dbReference>
<dbReference type="NCBIfam" id="NF009829">
    <property type="entry name" value="PRK13303.1-4"/>
    <property type="match status" value="1"/>
</dbReference>
<dbReference type="GO" id="GO:0033735">
    <property type="term" value="F:aspartate dehydrogenase [NAD(P)+] activity"/>
    <property type="evidence" value="ECO:0007669"/>
    <property type="project" value="UniProtKB-EC"/>
</dbReference>
<keyword evidence="2" id="KW-0662">Pyridine nucleotide biosynthesis</keyword>
<dbReference type="PANTHER" id="PTHR31873">
    <property type="entry name" value="L-ASPARTATE DEHYDROGENASE-RELATED"/>
    <property type="match status" value="1"/>
</dbReference>